<dbReference type="InterPro" id="IPR036866">
    <property type="entry name" value="RibonucZ/Hydroxyglut_hydro"/>
</dbReference>
<evidence type="ECO:0000313" key="4">
    <source>
        <dbReference type="EMBL" id="MSS35313.1"/>
    </source>
</evidence>
<dbReference type="PANTHER" id="PTHR11203:SF37">
    <property type="entry name" value="INTEGRATOR COMPLEX SUBUNIT 11"/>
    <property type="match status" value="1"/>
</dbReference>
<evidence type="ECO:0000256" key="1">
    <source>
        <dbReference type="ARBA" id="ARBA00022801"/>
    </source>
</evidence>
<keyword evidence="1 4" id="KW-0378">Hydrolase</keyword>
<dbReference type="EMBL" id="VUMD01000001">
    <property type="protein sequence ID" value="MSS35313.1"/>
    <property type="molecule type" value="Genomic_DNA"/>
</dbReference>
<dbReference type="Proteomes" id="UP000429958">
    <property type="component" value="Unassembled WGS sequence"/>
</dbReference>
<dbReference type="SMART" id="SM01027">
    <property type="entry name" value="Beta-Casp"/>
    <property type="match status" value="1"/>
</dbReference>
<dbReference type="InterPro" id="IPR011108">
    <property type="entry name" value="RMMBL"/>
</dbReference>
<dbReference type="GO" id="GO:0004521">
    <property type="term" value="F:RNA endonuclease activity"/>
    <property type="evidence" value="ECO:0007669"/>
    <property type="project" value="TreeGrafter"/>
</dbReference>
<feature type="domain" description="Beta-Casp" evidence="3">
    <location>
        <begin position="252"/>
        <end position="381"/>
    </location>
</feature>
<dbReference type="Pfam" id="PF16661">
    <property type="entry name" value="Lactamase_B_6"/>
    <property type="match status" value="1"/>
</dbReference>
<evidence type="ECO:0000259" key="2">
    <source>
        <dbReference type="SMART" id="SM00849"/>
    </source>
</evidence>
<name>A0A7X2NID3_9CLOT</name>
<accession>A0A7X2NID3</accession>
<dbReference type="InterPro" id="IPR001279">
    <property type="entry name" value="Metallo-B-lactamas"/>
</dbReference>
<gene>
    <name evidence="4" type="ORF">FYJ39_01615</name>
</gene>
<evidence type="ECO:0000313" key="5">
    <source>
        <dbReference type="Proteomes" id="UP000429958"/>
    </source>
</evidence>
<proteinExistence type="predicted"/>
<reference evidence="4 5" key="1">
    <citation type="submission" date="2019-08" db="EMBL/GenBank/DDBJ databases">
        <title>In-depth cultivation of the pig gut microbiome towards novel bacterial diversity and tailored functional studies.</title>
        <authorList>
            <person name="Wylensek D."/>
            <person name="Hitch T.C.A."/>
            <person name="Clavel T."/>
        </authorList>
    </citation>
    <scope>NUCLEOTIDE SEQUENCE [LARGE SCALE GENOMIC DNA]</scope>
    <source>
        <strain evidence="4 5">WCA-389-WT-23D1</strain>
    </source>
</reference>
<keyword evidence="5" id="KW-1185">Reference proteome</keyword>
<evidence type="ECO:0000259" key="3">
    <source>
        <dbReference type="SMART" id="SM01027"/>
    </source>
</evidence>
<organism evidence="4 5">
    <name type="scientific">Clostridium porci</name>
    <dbReference type="NCBI Taxonomy" id="2605778"/>
    <lineage>
        <taxon>Bacteria</taxon>
        <taxon>Bacillati</taxon>
        <taxon>Bacillota</taxon>
        <taxon>Clostridia</taxon>
        <taxon>Eubacteriales</taxon>
        <taxon>Clostridiaceae</taxon>
        <taxon>Clostridium</taxon>
    </lineage>
</organism>
<dbReference type="CDD" id="cd16295">
    <property type="entry name" value="TTHA0252-CPSF-like_MBL-fold"/>
    <property type="match status" value="1"/>
</dbReference>
<dbReference type="SUPFAM" id="SSF56281">
    <property type="entry name" value="Metallo-hydrolase/oxidoreductase"/>
    <property type="match status" value="1"/>
</dbReference>
<dbReference type="SMART" id="SM00849">
    <property type="entry name" value="Lactamase_B"/>
    <property type="match status" value="1"/>
</dbReference>
<dbReference type="PANTHER" id="PTHR11203">
    <property type="entry name" value="CLEAVAGE AND POLYADENYLATION SPECIFICITY FACTOR FAMILY MEMBER"/>
    <property type="match status" value="1"/>
</dbReference>
<feature type="domain" description="Metallo-beta-lactamase" evidence="2">
    <location>
        <begin position="15"/>
        <end position="247"/>
    </location>
</feature>
<dbReference type="GO" id="GO:0016787">
    <property type="term" value="F:hydrolase activity"/>
    <property type="evidence" value="ECO:0007669"/>
    <property type="project" value="UniProtKB-KW"/>
</dbReference>
<dbReference type="InterPro" id="IPR022712">
    <property type="entry name" value="Beta_Casp"/>
</dbReference>
<dbReference type="Gene3D" id="3.60.15.10">
    <property type="entry name" value="Ribonuclease Z/Hydroxyacylglutathione hydrolase-like"/>
    <property type="match status" value="1"/>
</dbReference>
<dbReference type="Gene3D" id="3.40.50.10890">
    <property type="match status" value="1"/>
</dbReference>
<protein>
    <submittedName>
        <fullName evidence="4">MBL fold metallo-hydrolase</fullName>
    </submittedName>
</protein>
<sequence>MQMRLTFIGADHEVTGSCHLLEVGDSKVLIDCGMEQGNNVYKNAELPVSYSEIDYVFLTHAHIDHAGMLPWIYARGFKGKVIATYATVDLCSIMLKDSAHIQEMEAEWKNRKARRAGRREVEALYTMKDAEGVLAHFEGVAYGQEFKLNDNLTLRFTDVGHLLGSASIEIWASENGAEKKIVFSGDIGNKNKPLIRDPEYVSEADYVVMESTYGNRRHKKGVNHADSLAKIIQETLDRAGNVVIPAFAVGRTQELLYLIRHIKEEKLVTGHDGFEVYVDSPLAVEATHVFKENLLECYDQETKALVERGINPIDFPGLKLSVTSEESKNINFDMTPKVIISAAGMCDAGRIRHHLKHNLWRPECSIVFAGYQAEGTLGRMLQDGVHGVKIFGEEIDVRAHIETMDGISGHADVDGLITWISSFEKGPEYVFVVHGDEASCTAFTDTLNHKRNLTAKAPFSGSQFDLIKGCWIKETEGVPVDKETAARRKASGVYTRLVDAGRQLMDVINQNEGGANQDLNQFTEQILALCQKWTR</sequence>
<comment type="caution">
    <text evidence="4">The sequence shown here is derived from an EMBL/GenBank/DDBJ whole genome shotgun (WGS) entry which is preliminary data.</text>
</comment>
<dbReference type="Pfam" id="PF10996">
    <property type="entry name" value="Beta-Casp"/>
    <property type="match status" value="1"/>
</dbReference>
<dbReference type="Pfam" id="PF07521">
    <property type="entry name" value="RMMBL"/>
    <property type="match status" value="1"/>
</dbReference>
<dbReference type="InterPro" id="IPR050698">
    <property type="entry name" value="MBL"/>
</dbReference>
<dbReference type="AlphaFoldDB" id="A0A7X2NID3"/>